<name>A0A7R8XD07_9CRUS</name>
<evidence type="ECO:0000256" key="1">
    <source>
        <dbReference type="SAM" id="MobiDB-lite"/>
    </source>
</evidence>
<feature type="compositionally biased region" description="Low complexity" evidence="1">
    <location>
        <begin position="173"/>
        <end position="183"/>
    </location>
</feature>
<sequence length="183" mass="20624">MPLCASAQEWANLLAHTNSFRYRNQKDVGENQYCRPLLHPLGDLTGKEVSVYWYSSIRKYDFSKKPDLLHIQAGPFSQLVWAGTKYLGIAKAKTKRSQKVFVVAHYYPPGNATGRFHENVFPLASHQRGKFYDDEGNNLSEAVQPAEAKEEKGKGKGKGDLAYNRWLGKRDTSISSQESSHSS</sequence>
<organism evidence="3">
    <name type="scientific">Darwinula stevensoni</name>
    <dbReference type="NCBI Taxonomy" id="69355"/>
    <lineage>
        <taxon>Eukaryota</taxon>
        <taxon>Metazoa</taxon>
        <taxon>Ecdysozoa</taxon>
        <taxon>Arthropoda</taxon>
        <taxon>Crustacea</taxon>
        <taxon>Oligostraca</taxon>
        <taxon>Ostracoda</taxon>
        <taxon>Podocopa</taxon>
        <taxon>Podocopida</taxon>
        <taxon>Darwinulocopina</taxon>
        <taxon>Darwinuloidea</taxon>
        <taxon>Darwinulidae</taxon>
        <taxon>Darwinula</taxon>
    </lineage>
</organism>
<dbReference type="AlphaFoldDB" id="A0A7R8XD07"/>
<dbReference type="OrthoDB" id="337038at2759"/>
<gene>
    <name evidence="3" type="ORF">DSTB1V02_LOCUS8071</name>
</gene>
<evidence type="ECO:0000313" key="4">
    <source>
        <dbReference type="Proteomes" id="UP000677054"/>
    </source>
</evidence>
<accession>A0A7R8XD07</accession>
<evidence type="ECO:0000313" key="3">
    <source>
        <dbReference type="EMBL" id="CAD7248251.1"/>
    </source>
</evidence>
<dbReference type="Pfam" id="PF00188">
    <property type="entry name" value="CAP"/>
    <property type="match status" value="1"/>
</dbReference>
<dbReference type="EMBL" id="LR901281">
    <property type="protein sequence ID" value="CAD7248251.1"/>
    <property type="molecule type" value="Genomic_DNA"/>
</dbReference>
<dbReference type="PANTHER" id="PTHR10334">
    <property type="entry name" value="CYSTEINE-RICH SECRETORY PROTEIN-RELATED"/>
    <property type="match status" value="1"/>
</dbReference>
<dbReference type="InterPro" id="IPR001283">
    <property type="entry name" value="CRISP-related"/>
</dbReference>
<dbReference type="SMART" id="SM00198">
    <property type="entry name" value="SCP"/>
    <property type="match status" value="1"/>
</dbReference>
<evidence type="ECO:0000259" key="2">
    <source>
        <dbReference type="SMART" id="SM00198"/>
    </source>
</evidence>
<protein>
    <recommendedName>
        <fullName evidence="2">SCP domain-containing protein</fullName>
    </recommendedName>
</protein>
<keyword evidence="4" id="KW-1185">Reference proteome</keyword>
<proteinExistence type="predicted"/>
<dbReference type="InterPro" id="IPR035940">
    <property type="entry name" value="CAP_sf"/>
</dbReference>
<dbReference type="SUPFAM" id="SSF55797">
    <property type="entry name" value="PR-1-like"/>
    <property type="match status" value="1"/>
</dbReference>
<dbReference type="Gene3D" id="3.40.33.10">
    <property type="entry name" value="CAP"/>
    <property type="match status" value="1"/>
</dbReference>
<feature type="region of interest" description="Disordered" evidence="1">
    <location>
        <begin position="134"/>
        <end position="183"/>
    </location>
</feature>
<feature type="domain" description="SCP" evidence="2">
    <location>
        <begin position="1"/>
        <end position="114"/>
    </location>
</feature>
<dbReference type="Proteomes" id="UP000677054">
    <property type="component" value="Unassembled WGS sequence"/>
</dbReference>
<dbReference type="InterPro" id="IPR014044">
    <property type="entry name" value="CAP_dom"/>
</dbReference>
<feature type="compositionally biased region" description="Basic and acidic residues" evidence="1">
    <location>
        <begin position="147"/>
        <end position="159"/>
    </location>
</feature>
<reference evidence="3" key="1">
    <citation type="submission" date="2020-11" db="EMBL/GenBank/DDBJ databases">
        <authorList>
            <person name="Tran Van P."/>
        </authorList>
    </citation>
    <scope>NUCLEOTIDE SEQUENCE</scope>
</reference>
<dbReference type="EMBL" id="CAJPEV010001764">
    <property type="protein sequence ID" value="CAG0894232.1"/>
    <property type="molecule type" value="Genomic_DNA"/>
</dbReference>